<gene>
    <name evidence="5" type="ORF">HKI87_02g09790</name>
</gene>
<dbReference type="Pfam" id="PF00076">
    <property type="entry name" value="RRM_1"/>
    <property type="match status" value="1"/>
</dbReference>
<protein>
    <submittedName>
        <fullName evidence="5">RNA-binding protein</fullName>
    </submittedName>
</protein>
<evidence type="ECO:0000259" key="4">
    <source>
        <dbReference type="PROSITE" id="PS50102"/>
    </source>
</evidence>
<feature type="domain" description="RRM" evidence="4">
    <location>
        <begin position="36"/>
        <end position="114"/>
    </location>
</feature>
<keyword evidence="6" id="KW-1185">Reference proteome</keyword>
<evidence type="ECO:0000313" key="5">
    <source>
        <dbReference type="EMBL" id="WZN59453.1"/>
    </source>
</evidence>
<feature type="compositionally biased region" description="Basic residues" evidence="3">
    <location>
        <begin position="197"/>
        <end position="213"/>
    </location>
</feature>
<feature type="compositionally biased region" description="Acidic residues" evidence="3">
    <location>
        <begin position="124"/>
        <end position="134"/>
    </location>
</feature>
<dbReference type="GO" id="GO:0005686">
    <property type="term" value="C:U2 snRNP"/>
    <property type="evidence" value="ECO:0007669"/>
    <property type="project" value="TreeGrafter"/>
</dbReference>
<dbReference type="InterPro" id="IPR045844">
    <property type="entry name" value="RRM_Ist3-like"/>
</dbReference>
<dbReference type="InterPro" id="IPR000504">
    <property type="entry name" value="RRM_dom"/>
</dbReference>
<keyword evidence="1 2" id="KW-0694">RNA-binding</keyword>
<dbReference type="GO" id="GO:0071011">
    <property type="term" value="C:precatalytic spliceosome"/>
    <property type="evidence" value="ECO:0007669"/>
    <property type="project" value="TreeGrafter"/>
</dbReference>
<evidence type="ECO:0000256" key="3">
    <source>
        <dbReference type="SAM" id="MobiDB-lite"/>
    </source>
</evidence>
<dbReference type="InterPro" id="IPR012677">
    <property type="entry name" value="Nucleotide-bd_a/b_plait_sf"/>
</dbReference>
<dbReference type="Gene3D" id="3.30.70.330">
    <property type="match status" value="1"/>
</dbReference>
<dbReference type="PANTHER" id="PTHR45880">
    <property type="entry name" value="RNA-BINDING MOTIF PROTEIN, X-LINKED 2"/>
    <property type="match status" value="1"/>
</dbReference>
<feature type="region of interest" description="Disordered" evidence="3">
    <location>
        <begin position="119"/>
        <end position="162"/>
    </location>
</feature>
<feature type="compositionally biased region" description="Gly residues" evidence="3">
    <location>
        <begin position="149"/>
        <end position="158"/>
    </location>
</feature>
<dbReference type="SUPFAM" id="SSF54928">
    <property type="entry name" value="RNA-binding domain, RBD"/>
    <property type="match status" value="1"/>
</dbReference>
<reference evidence="5 6" key="1">
    <citation type="submission" date="2024-03" db="EMBL/GenBank/DDBJ databases">
        <title>Complete genome sequence of the green alga Chloropicon roscoffensis RCC1871.</title>
        <authorList>
            <person name="Lemieux C."/>
            <person name="Pombert J.-F."/>
            <person name="Otis C."/>
            <person name="Turmel M."/>
        </authorList>
    </citation>
    <scope>NUCLEOTIDE SEQUENCE [LARGE SCALE GENOMIC DNA]</scope>
    <source>
        <strain evidence="5 6">RCC1871</strain>
    </source>
</reference>
<dbReference type="GO" id="GO:0000398">
    <property type="term" value="P:mRNA splicing, via spliceosome"/>
    <property type="evidence" value="ECO:0007669"/>
    <property type="project" value="InterPro"/>
</dbReference>
<feature type="compositionally biased region" description="Low complexity" evidence="3">
    <location>
        <begin position="138"/>
        <end position="148"/>
    </location>
</feature>
<organism evidence="5 6">
    <name type="scientific">Chloropicon roscoffensis</name>
    <dbReference type="NCBI Taxonomy" id="1461544"/>
    <lineage>
        <taxon>Eukaryota</taxon>
        <taxon>Viridiplantae</taxon>
        <taxon>Chlorophyta</taxon>
        <taxon>Chloropicophyceae</taxon>
        <taxon>Chloropicales</taxon>
        <taxon>Chloropicaceae</taxon>
        <taxon>Chloropicon</taxon>
    </lineage>
</organism>
<dbReference type="InterPro" id="IPR051847">
    <property type="entry name" value="RNA_proc/Spliceosome_comp"/>
</dbReference>
<sequence>MNPLTQVRNTQRISRQEVVDGASGKASWHDQFKHSAYVYAGGLPFQLTEGDVLAVFSQYGQIVDVNLPKDKETGKTRGFAFLCYEDQRSTVLCVDNLNGAKVGGRIVRVEHVGDYRKKKKELGVEEAEPNEEVEVEARAQGGTDATSAGRGGGGGGGSFPWEARDSVFSILAEAREDVFGSEKGDKGVEEGADEGKRRRKRKHKHRHKHRHRREGGGRASPSDTDD</sequence>
<evidence type="ECO:0000256" key="1">
    <source>
        <dbReference type="ARBA" id="ARBA00022884"/>
    </source>
</evidence>
<feature type="region of interest" description="Disordered" evidence="3">
    <location>
        <begin position="179"/>
        <end position="226"/>
    </location>
</feature>
<evidence type="ECO:0000313" key="6">
    <source>
        <dbReference type="Proteomes" id="UP001472866"/>
    </source>
</evidence>
<dbReference type="GO" id="GO:0071013">
    <property type="term" value="C:catalytic step 2 spliceosome"/>
    <property type="evidence" value="ECO:0007669"/>
    <property type="project" value="TreeGrafter"/>
</dbReference>
<feature type="compositionally biased region" description="Basic and acidic residues" evidence="3">
    <location>
        <begin position="179"/>
        <end position="196"/>
    </location>
</feature>
<evidence type="ECO:0000256" key="2">
    <source>
        <dbReference type="PROSITE-ProRule" id="PRU00176"/>
    </source>
</evidence>
<dbReference type="GO" id="GO:0003723">
    <property type="term" value="F:RNA binding"/>
    <property type="evidence" value="ECO:0007669"/>
    <property type="project" value="UniProtKB-UniRule"/>
</dbReference>
<name>A0AAX4NZU1_9CHLO</name>
<dbReference type="Proteomes" id="UP001472866">
    <property type="component" value="Chromosome 02"/>
</dbReference>
<dbReference type="EMBL" id="CP151502">
    <property type="protein sequence ID" value="WZN59453.1"/>
    <property type="molecule type" value="Genomic_DNA"/>
</dbReference>
<dbReference type="InterPro" id="IPR035979">
    <property type="entry name" value="RBD_domain_sf"/>
</dbReference>
<proteinExistence type="predicted"/>
<accession>A0AAX4NZU1</accession>
<dbReference type="CDD" id="cd12411">
    <property type="entry name" value="RRM_ist3_like"/>
    <property type="match status" value="1"/>
</dbReference>
<dbReference type="AlphaFoldDB" id="A0AAX4NZU1"/>
<dbReference type="PANTHER" id="PTHR45880:SF1">
    <property type="entry name" value="RNA-BINDING MOTIF PROTEIN, X-LINKED 2"/>
    <property type="match status" value="1"/>
</dbReference>
<dbReference type="PROSITE" id="PS50102">
    <property type="entry name" value="RRM"/>
    <property type="match status" value="1"/>
</dbReference>
<dbReference type="SMART" id="SM00360">
    <property type="entry name" value="RRM"/>
    <property type="match status" value="1"/>
</dbReference>